<dbReference type="EMBL" id="LPHD01000049">
    <property type="protein sequence ID" value="KWA83711.1"/>
    <property type="molecule type" value="Genomic_DNA"/>
</dbReference>
<gene>
    <name evidence="1" type="ORF">WL29_20300</name>
</gene>
<proteinExistence type="predicted"/>
<evidence type="ECO:0000313" key="2">
    <source>
        <dbReference type="Proteomes" id="UP000060630"/>
    </source>
</evidence>
<accession>A0A106QBZ2</accession>
<protein>
    <submittedName>
        <fullName evidence="1">Uncharacterized protein</fullName>
    </submittedName>
</protein>
<organism evidence="1 2">
    <name type="scientific">Burkholderia ubonensis</name>
    <dbReference type="NCBI Taxonomy" id="101571"/>
    <lineage>
        <taxon>Bacteria</taxon>
        <taxon>Pseudomonadati</taxon>
        <taxon>Pseudomonadota</taxon>
        <taxon>Betaproteobacteria</taxon>
        <taxon>Burkholderiales</taxon>
        <taxon>Burkholderiaceae</taxon>
        <taxon>Burkholderia</taxon>
        <taxon>Burkholderia cepacia complex</taxon>
    </lineage>
</organism>
<sequence>MAQNFDTQPYYRKLANNETLTEDEVVALLKAVDTYQTSTAYLAECHAATAEGLPKSTSKSERARQKSICFTAARLLDGDTSVIRHKSRPDAAQVRCVNAANAIIG</sequence>
<name>A0A106QBZ2_9BURK</name>
<dbReference type="Proteomes" id="UP000060630">
    <property type="component" value="Unassembled WGS sequence"/>
</dbReference>
<dbReference type="AlphaFoldDB" id="A0A106QBZ2"/>
<reference evidence="1 2" key="1">
    <citation type="submission" date="2015-11" db="EMBL/GenBank/DDBJ databases">
        <title>Expanding the genomic diversity of Burkholderia species for the development of highly accurate diagnostics.</title>
        <authorList>
            <person name="Sahl J."/>
            <person name="Keim P."/>
            <person name="Wagner D."/>
        </authorList>
    </citation>
    <scope>NUCLEOTIDE SEQUENCE [LARGE SCALE GENOMIC DNA]</scope>
    <source>
        <strain evidence="1 2">MSMB2087WGS</strain>
    </source>
</reference>
<comment type="caution">
    <text evidence="1">The sequence shown here is derived from an EMBL/GenBank/DDBJ whole genome shotgun (WGS) entry which is preliminary data.</text>
</comment>
<evidence type="ECO:0000313" key="1">
    <source>
        <dbReference type="EMBL" id="KWA83711.1"/>
    </source>
</evidence>
<dbReference type="RefSeq" id="WP_060191820.1">
    <property type="nucleotide sequence ID" value="NZ_LPHD01000049.1"/>
</dbReference>